<dbReference type="SUPFAM" id="SSF50729">
    <property type="entry name" value="PH domain-like"/>
    <property type="match status" value="1"/>
</dbReference>
<feature type="domain" description="SH3" evidence="12">
    <location>
        <begin position="413"/>
        <end position="471"/>
    </location>
</feature>
<comment type="subcellular location">
    <subcellularLocation>
        <location evidence="1">Cytoplasm</location>
        <location evidence="1">Cytoskeleton</location>
    </subcellularLocation>
</comment>
<evidence type="ECO:0000256" key="10">
    <source>
        <dbReference type="PROSITE-ProRule" id="PRU00192"/>
    </source>
</evidence>
<dbReference type="InterPro" id="IPR051092">
    <property type="entry name" value="FYVE_RhoGEF_PH"/>
</dbReference>
<evidence type="ECO:0000256" key="8">
    <source>
        <dbReference type="ARBA" id="ARBA00023212"/>
    </source>
</evidence>
<sequence>MNLLYQHFKKPLQEQIMLGQLTISEQNFQVLFANLEELLGVNTELLKRLIAAVKNWAAKPNIGGELLTLAPFLLLYTQYSLNYGKAAEVLREISKDKKVKQFFTDKSNDPICVGLDFSAYLIMPIQRIPRYRLLIEELLNNTPKDHDDYKKLEDALSKVKNVAKEVDKAIVEEEIRVTMLKVCKRFIDYRENALLQPGRKFHYEGELTKICRKEHKKRLFFLFSDCLIYCHPPVPPQKLKIEESFKLINVRVKDVPDFKKSPTAFQIQTEKKSFVVYTETEKEKAEWLAQIKKAQDELAKKKETFKTVYNKDTGQVQRADELSSTAPVWVPDDEGKECSLCHSKFTFTNRRHHCRQCGKLVCGPCSNQNKTIPGQGKVRVCSPCYKKPADATIQEDLEIESDSTSSDLEADLEPKYELTARYDFEPEGTGQKLQFKKGDVIKIIKEDETGWWLAELNGNRGWVPASFLATT</sequence>
<dbReference type="Pfam" id="PF00018">
    <property type="entry name" value="SH3_1"/>
    <property type="match status" value="1"/>
</dbReference>
<dbReference type="InterPro" id="IPR036028">
    <property type="entry name" value="SH3-like_dom_sf"/>
</dbReference>
<feature type="domain" description="DH" evidence="14">
    <location>
        <begin position="1"/>
        <end position="169"/>
    </location>
</feature>
<dbReference type="GO" id="GO:0005856">
    <property type="term" value="C:cytoskeleton"/>
    <property type="evidence" value="ECO:0007669"/>
    <property type="project" value="UniProtKB-SubCell"/>
</dbReference>
<dbReference type="EMBL" id="GIBP01002077">
    <property type="protein sequence ID" value="NDV31046.1"/>
    <property type="molecule type" value="Transcribed_RNA"/>
</dbReference>
<dbReference type="Gene3D" id="3.30.40.10">
    <property type="entry name" value="Zinc/RING finger domain, C3HC4 (zinc finger)"/>
    <property type="match status" value="1"/>
</dbReference>
<keyword evidence="8" id="KW-0206">Cytoskeleton</keyword>
<evidence type="ECO:0000259" key="12">
    <source>
        <dbReference type="PROSITE" id="PS50002"/>
    </source>
</evidence>
<dbReference type="AlphaFoldDB" id="A0A6B2L268"/>
<dbReference type="Pfam" id="PF00621">
    <property type="entry name" value="RhoGEF"/>
    <property type="match status" value="1"/>
</dbReference>
<evidence type="ECO:0000256" key="2">
    <source>
        <dbReference type="ARBA" id="ARBA00022443"/>
    </source>
</evidence>
<organism evidence="16">
    <name type="scientific">Arcella intermedia</name>
    <dbReference type="NCBI Taxonomy" id="1963864"/>
    <lineage>
        <taxon>Eukaryota</taxon>
        <taxon>Amoebozoa</taxon>
        <taxon>Tubulinea</taxon>
        <taxon>Elardia</taxon>
        <taxon>Arcellinida</taxon>
        <taxon>Sphaerothecina</taxon>
        <taxon>Arcellidae</taxon>
        <taxon>Arcella</taxon>
    </lineage>
</organism>
<evidence type="ECO:0000256" key="4">
    <source>
        <dbReference type="ARBA" id="ARBA00022658"/>
    </source>
</evidence>
<dbReference type="PROSITE" id="PS50178">
    <property type="entry name" value="ZF_FYVE"/>
    <property type="match status" value="1"/>
</dbReference>
<dbReference type="GO" id="GO:0008270">
    <property type="term" value="F:zinc ion binding"/>
    <property type="evidence" value="ECO:0007669"/>
    <property type="project" value="UniProtKB-KW"/>
</dbReference>
<dbReference type="CDD" id="cd00174">
    <property type="entry name" value="SH3"/>
    <property type="match status" value="1"/>
</dbReference>
<dbReference type="PROSITE" id="PS50010">
    <property type="entry name" value="DH_2"/>
    <property type="match status" value="1"/>
</dbReference>
<dbReference type="Gene3D" id="1.20.900.10">
    <property type="entry name" value="Dbl homology (DH) domain"/>
    <property type="match status" value="1"/>
</dbReference>
<protein>
    <submittedName>
        <fullName evidence="16">Uncharacterized protein</fullName>
    </submittedName>
</protein>
<dbReference type="PANTHER" id="PTHR12673">
    <property type="entry name" value="FACIOGENITAL DYSPLASIA PROTEIN"/>
    <property type="match status" value="1"/>
</dbReference>
<keyword evidence="5" id="KW-0479">Metal-binding</keyword>
<evidence type="ECO:0000259" key="13">
    <source>
        <dbReference type="PROSITE" id="PS50003"/>
    </source>
</evidence>
<evidence type="ECO:0000256" key="9">
    <source>
        <dbReference type="PROSITE-ProRule" id="PRU00091"/>
    </source>
</evidence>
<keyword evidence="6 9" id="KW-0863">Zinc-finger</keyword>
<dbReference type="InterPro" id="IPR000219">
    <property type="entry name" value="DH_dom"/>
</dbReference>
<evidence type="ECO:0000259" key="15">
    <source>
        <dbReference type="PROSITE" id="PS50178"/>
    </source>
</evidence>
<dbReference type="PRINTS" id="PR00452">
    <property type="entry name" value="SH3DOMAIN"/>
</dbReference>
<dbReference type="SUPFAM" id="SSF57903">
    <property type="entry name" value="FYVE/PHD zinc finger"/>
    <property type="match status" value="1"/>
</dbReference>
<evidence type="ECO:0000256" key="3">
    <source>
        <dbReference type="ARBA" id="ARBA00022490"/>
    </source>
</evidence>
<feature type="coiled-coil region" evidence="11">
    <location>
        <begin position="277"/>
        <end position="311"/>
    </location>
</feature>
<dbReference type="Gene3D" id="2.30.30.40">
    <property type="entry name" value="SH3 Domains"/>
    <property type="match status" value="1"/>
</dbReference>
<feature type="domain" description="PH" evidence="13">
    <location>
        <begin position="200"/>
        <end position="296"/>
    </location>
</feature>
<name>A0A6B2L268_9EUKA</name>
<feature type="domain" description="FYVE-type" evidence="15">
    <location>
        <begin position="332"/>
        <end position="389"/>
    </location>
</feature>
<dbReference type="GO" id="GO:0005737">
    <property type="term" value="C:cytoplasm"/>
    <property type="evidence" value="ECO:0007669"/>
    <property type="project" value="TreeGrafter"/>
</dbReference>
<dbReference type="SMART" id="SM00326">
    <property type="entry name" value="SH3"/>
    <property type="match status" value="1"/>
</dbReference>
<keyword evidence="11" id="KW-0175">Coiled coil</keyword>
<keyword evidence="2 10" id="KW-0728">SH3 domain</keyword>
<dbReference type="SMART" id="SM00325">
    <property type="entry name" value="RhoGEF"/>
    <property type="match status" value="1"/>
</dbReference>
<dbReference type="SUPFAM" id="SSF50044">
    <property type="entry name" value="SH3-domain"/>
    <property type="match status" value="1"/>
</dbReference>
<dbReference type="PANTHER" id="PTHR12673:SF159">
    <property type="entry name" value="LD03170P"/>
    <property type="match status" value="1"/>
</dbReference>
<dbReference type="SMART" id="SM00233">
    <property type="entry name" value="PH"/>
    <property type="match status" value="1"/>
</dbReference>
<dbReference type="Pfam" id="PF00169">
    <property type="entry name" value="PH"/>
    <property type="match status" value="1"/>
</dbReference>
<dbReference type="InterPro" id="IPR017455">
    <property type="entry name" value="Znf_FYVE-rel"/>
</dbReference>
<dbReference type="CDD" id="cd00160">
    <property type="entry name" value="RhoGEF"/>
    <property type="match status" value="1"/>
</dbReference>
<evidence type="ECO:0000256" key="5">
    <source>
        <dbReference type="ARBA" id="ARBA00022723"/>
    </source>
</evidence>
<dbReference type="InterPro" id="IPR000306">
    <property type="entry name" value="Znf_FYVE"/>
</dbReference>
<evidence type="ECO:0000259" key="14">
    <source>
        <dbReference type="PROSITE" id="PS50010"/>
    </source>
</evidence>
<evidence type="ECO:0000256" key="7">
    <source>
        <dbReference type="ARBA" id="ARBA00022833"/>
    </source>
</evidence>
<dbReference type="PROSITE" id="PS50002">
    <property type="entry name" value="SH3"/>
    <property type="match status" value="1"/>
</dbReference>
<dbReference type="Pfam" id="PF01363">
    <property type="entry name" value="FYVE"/>
    <property type="match status" value="1"/>
</dbReference>
<accession>A0A6B2L268</accession>
<dbReference type="InterPro" id="IPR035899">
    <property type="entry name" value="DBL_dom_sf"/>
</dbReference>
<dbReference type="Gene3D" id="2.30.29.30">
    <property type="entry name" value="Pleckstrin-homology domain (PH domain)/Phosphotyrosine-binding domain (PTB)"/>
    <property type="match status" value="1"/>
</dbReference>
<keyword evidence="7" id="KW-0862">Zinc</keyword>
<evidence type="ECO:0000256" key="11">
    <source>
        <dbReference type="SAM" id="Coils"/>
    </source>
</evidence>
<keyword evidence="4" id="KW-0344">Guanine-nucleotide releasing factor</keyword>
<evidence type="ECO:0000256" key="6">
    <source>
        <dbReference type="ARBA" id="ARBA00022771"/>
    </source>
</evidence>
<dbReference type="InterPro" id="IPR011011">
    <property type="entry name" value="Znf_FYVE_PHD"/>
</dbReference>
<dbReference type="InterPro" id="IPR001849">
    <property type="entry name" value="PH_domain"/>
</dbReference>
<dbReference type="InterPro" id="IPR013083">
    <property type="entry name" value="Znf_RING/FYVE/PHD"/>
</dbReference>
<reference evidence="16" key="1">
    <citation type="journal article" date="2020" name="J. Eukaryot. Microbiol.">
        <title>De novo Sequencing, Assembly and Annotation of the Transcriptome for the Free-Living Testate Amoeba Arcella intermedia.</title>
        <authorList>
            <person name="Ribeiro G.M."/>
            <person name="Porfirio-Sousa A.L."/>
            <person name="Maurer-Alcala X.X."/>
            <person name="Katz L.A."/>
            <person name="Lahr D.J.G."/>
        </authorList>
    </citation>
    <scope>NUCLEOTIDE SEQUENCE</scope>
</reference>
<dbReference type="GO" id="GO:0005085">
    <property type="term" value="F:guanyl-nucleotide exchange factor activity"/>
    <property type="evidence" value="ECO:0007669"/>
    <property type="project" value="UniProtKB-KW"/>
</dbReference>
<dbReference type="SUPFAM" id="SSF48065">
    <property type="entry name" value="DBL homology domain (DH-domain)"/>
    <property type="match status" value="1"/>
</dbReference>
<evidence type="ECO:0000313" key="16">
    <source>
        <dbReference type="EMBL" id="NDV31046.1"/>
    </source>
</evidence>
<dbReference type="SMART" id="SM00064">
    <property type="entry name" value="FYVE"/>
    <property type="match status" value="1"/>
</dbReference>
<dbReference type="PROSITE" id="PS50003">
    <property type="entry name" value="PH_DOMAIN"/>
    <property type="match status" value="1"/>
</dbReference>
<proteinExistence type="predicted"/>
<dbReference type="InterPro" id="IPR011993">
    <property type="entry name" value="PH-like_dom_sf"/>
</dbReference>
<evidence type="ECO:0000256" key="1">
    <source>
        <dbReference type="ARBA" id="ARBA00004245"/>
    </source>
</evidence>
<keyword evidence="3" id="KW-0963">Cytoplasm</keyword>
<dbReference type="InterPro" id="IPR001452">
    <property type="entry name" value="SH3_domain"/>
</dbReference>